<accession>A0A384JEH9</accession>
<feature type="repeat" description="ANK" evidence="3">
    <location>
        <begin position="829"/>
        <end position="861"/>
    </location>
</feature>
<dbReference type="GeneID" id="36394084"/>
<keyword evidence="1" id="KW-0677">Repeat</keyword>
<dbReference type="SUPFAM" id="SSF52540">
    <property type="entry name" value="P-loop containing nucleoside triphosphate hydrolases"/>
    <property type="match status" value="1"/>
</dbReference>
<protein>
    <submittedName>
        <fullName evidence="6">Uncharacterized protein</fullName>
    </submittedName>
</protein>
<organism evidence="6 7">
    <name type="scientific">Botryotinia fuckeliana (strain B05.10)</name>
    <name type="common">Noble rot fungus</name>
    <name type="synonym">Botrytis cinerea</name>
    <dbReference type="NCBI Taxonomy" id="332648"/>
    <lineage>
        <taxon>Eukaryota</taxon>
        <taxon>Fungi</taxon>
        <taxon>Dikarya</taxon>
        <taxon>Ascomycota</taxon>
        <taxon>Pezizomycotina</taxon>
        <taxon>Leotiomycetes</taxon>
        <taxon>Helotiales</taxon>
        <taxon>Sclerotiniaceae</taxon>
        <taxon>Botrytis</taxon>
    </lineage>
</organism>
<gene>
    <name evidence="6" type="ORF">BCIN_04g00800</name>
</gene>
<dbReference type="OrthoDB" id="194358at2759"/>
<keyword evidence="7" id="KW-1185">Reference proteome</keyword>
<name>A0A384JEH9_BOTFB</name>
<dbReference type="Gene3D" id="3.40.50.300">
    <property type="entry name" value="P-loop containing nucleotide triphosphate hydrolases"/>
    <property type="match status" value="1"/>
</dbReference>
<feature type="repeat" description="ANK" evidence="3">
    <location>
        <begin position="1093"/>
        <end position="1125"/>
    </location>
</feature>
<evidence type="ECO:0000259" key="5">
    <source>
        <dbReference type="Pfam" id="PF24883"/>
    </source>
</evidence>
<dbReference type="InterPro" id="IPR054471">
    <property type="entry name" value="GPIID_WHD"/>
</dbReference>
<reference evidence="6 7" key="2">
    <citation type="journal article" date="2012" name="Eukaryot. Cell">
        <title>Genome update of Botrytis cinerea strains B05.10 and T4.</title>
        <authorList>
            <person name="Staats M."/>
            <person name="van Kan J.A."/>
        </authorList>
    </citation>
    <scope>NUCLEOTIDE SEQUENCE [LARGE SCALE GENOMIC DNA]</scope>
    <source>
        <strain evidence="6 7">B05.10</strain>
    </source>
</reference>
<reference evidence="6 7" key="1">
    <citation type="journal article" date="2011" name="PLoS Genet.">
        <title>Genomic analysis of the necrotrophic fungal pathogens Sclerotinia sclerotiorum and Botrytis cinerea.</title>
        <authorList>
            <person name="Amselem J."/>
            <person name="Cuomo C.A."/>
            <person name="van Kan J.A."/>
            <person name="Viaud M."/>
            <person name="Benito E.P."/>
            <person name="Couloux A."/>
            <person name="Coutinho P.M."/>
            <person name="de Vries R.P."/>
            <person name="Dyer P.S."/>
            <person name="Fillinger S."/>
            <person name="Fournier E."/>
            <person name="Gout L."/>
            <person name="Hahn M."/>
            <person name="Kohn L."/>
            <person name="Lapalu N."/>
            <person name="Plummer K.M."/>
            <person name="Pradier J.M."/>
            <person name="Quevillon E."/>
            <person name="Sharon A."/>
            <person name="Simon A."/>
            <person name="ten Have A."/>
            <person name="Tudzynski B."/>
            <person name="Tudzynski P."/>
            <person name="Wincker P."/>
            <person name="Andrew M."/>
            <person name="Anthouard V."/>
            <person name="Beever R.E."/>
            <person name="Beffa R."/>
            <person name="Benoit I."/>
            <person name="Bouzid O."/>
            <person name="Brault B."/>
            <person name="Chen Z."/>
            <person name="Choquer M."/>
            <person name="Collemare J."/>
            <person name="Cotton P."/>
            <person name="Danchin E.G."/>
            <person name="Da Silva C."/>
            <person name="Gautier A."/>
            <person name="Giraud C."/>
            <person name="Giraud T."/>
            <person name="Gonzalez C."/>
            <person name="Grossetete S."/>
            <person name="Guldener U."/>
            <person name="Henrissat B."/>
            <person name="Howlett B.J."/>
            <person name="Kodira C."/>
            <person name="Kretschmer M."/>
            <person name="Lappartient A."/>
            <person name="Leroch M."/>
            <person name="Levis C."/>
            <person name="Mauceli E."/>
            <person name="Neuveglise C."/>
            <person name="Oeser B."/>
            <person name="Pearson M."/>
            <person name="Poulain J."/>
            <person name="Poussereau N."/>
            <person name="Quesneville H."/>
            <person name="Rascle C."/>
            <person name="Schumacher J."/>
            <person name="Segurens B."/>
            <person name="Sexton A."/>
            <person name="Silva E."/>
            <person name="Sirven C."/>
            <person name="Soanes D.M."/>
            <person name="Talbot N.J."/>
            <person name="Templeton M."/>
            <person name="Yandava C."/>
            <person name="Yarden O."/>
            <person name="Zeng Q."/>
            <person name="Rollins J.A."/>
            <person name="Lebrun M.H."/>
            <person name="Dickman M."/>
        </authorList>
    </citation>
    <scope>NUCLEOTIDE SEQUENCE [LARGE SCALE GENOMIC DNA]</scope>
    <source>
        <strain evidence="6 7">B05.10</strain>
    </source>
</reference>
<feature type="repeat" description="ANK" evidence="3">
    <location>
        <begin position="796"/>
        <end position="828"/>
    </location>
</feature>
<dbReference type="Gene3D" id="1.25.40.20">
    <property type="entry name" value="Ankyrin repeat-containing domain"/>
    <property type="match status" value="7"/>
</dbReference>
<dbReference type="Pfam" id="PF24883">
    <property type="entry name" value="NPHP3_N"/>
    <property type="match status" value="1"/>
</dbReference>
<dbReference type="InterPro" id="IPR036770">
    <property type="entry name" value="Ankyrin_rpt-contain_sf"/>
</dbReference>
<reference evidence="6 7" key="3">
    <citation type="journal article" date="2017" name="Mol. Plant Pathol.">
        <title>A gapless genome sequence of the fungus Botrytis cinerea.</title>
        <authorList>
            <person name="Van Kan J.A."/>
            <person name="Stassen J.H."/>
            <person name="Mosbach A."/>
            <person name="Van Der Lee T.A."/>
            <person name="Faino L."/>
            <person name="Farmer A.D."/>
            <person name="Papasotiriou D.G."/>
            <person name="Zhou S."/>
            <person name="Seidl M.F."/>
            <person name="Cottam E."/>
            <person name="Edel D."/>
            <person name="Hahn M."/>
            <person name="Schwartz D.C."/>
            <person name="Dietrich R.A."/>
            <person name="Widdison S."/>
            <person name="Scalliet G."/>
        </authorList>
    </citation>
    <scope>NUCLEOTIDE SEQUENCE [LARGE SCALE GENOMIC DNA]</scope>
    <source>
        <strain evidence="6 7">B05.10</strain>
    </source>
</reference>
<dbReference type="InterPro" id="IPR056884">
    <property type="entry name" value="NPHP3-like_N"/>
</dbReference>
<feature type="repeat" description="ANK" evidence="3">
    <location>
        <begin position="1282"/>
        <end position="1314"/>
    </location>
</feature>
<dbReference type="PANTHER" id="PTHR24198">
    <property type="entry name" value="ANKYRIN REPEAT AND PROTEIN KINASE DOMAIN-CONTAINING PROTEIN"/>
    <property type="match status" value="1"/>
</dbReference>
<dbReference type="PROSITE" id="PS50088">
    <property type="entry name" value="ANK_REPEAT"/>
    <property type="match status" value="9"/>
</dbReference>
<keyword evidence="2 3" id="KW-0040">ANK repeat</keyword>
<evidence type="ECO:0000256" key="3">
    <source>
        <dbReference type="PROSITE-ProRule" id="PRU00023"/>
    </source>
</evidence>
<dbReference type="Pfam" id="PF22939">
    <property type="entry name" value="WHD_GPIID"/>
    <property type="match status" value="1"/>
</dbReference>
<feature type="repeat" description="ANK" evidence="3">
    <location>
        <begin position="631"/>
        <end position="663"/>
    </location>
</feature>
<feature type="domain" description="Nephrocystin 3-like N-terminal" evidence="5">
    <location>
        <begin position="77"/>
        <end position="258"/>
    </location>
</feature>
<sequence length="1344" mass="148466">MQSQEVSLQYSQEDLDVPLLTTNYIYIPFLRERGSDKYCAITPDENSSPDAFKRCLRSLAYPEMVYRRRDTKRAHANTCDWITSHLSYTTWLKEGSGILWIKGKPGSGKSTLMEFLLRDFEKQAHYQESIQLSFFLHGRGNTLQKSRLGMFRSLLHQLLFCAPSTGAAFQRSFEEKIDSQGEPGKDWDWHISEIYDFFKSAVEDAATTHSVNIFVDALDEADDGTDDRDTSHRIVNDFHEINDILCHKKLRSTICFSCRHFPVITKSQRWEIWVEKENHEDISTYIRDELKKRLFPTEAESQYLVEWQDTIIKGAQGVFQWAALVLRMVVQYYDNGMSPREIRQMLARVPKQLGDVYKHILEQVIEKEDYQQTLRLMRWVCLAERPLTMVEICFAMNLPDTDTFDAEFEELELPTNDTMKRRVVSLSGGLVEFKKHKEQEIVQFIHQSVNDFLFQDGLDFLDTMIRGNPIGQGHNHLSVICANYIGMIKPDYSKKPIERAIQAQFPFVDYAVRSWYLHAEKAETQGVLQDYLLRFIQHYPYALKNWIWLYEIIDRYYSSGRRPGNNCTLLHTTSGANLLSVVNGLLKVGYELESMDDDGNRALHYASRWGHVQIVKTLLDAGALIDEENKSKCTVLERAAANGHREVVKILLAKGANVNKQTGDSGNALYGAALKGSRAVAQMLLDYKADVNAQVGPYGNALQAAAHEGHQSIVELLLEYKADVNAQGGRSGNALQAAALRGHQSIVQLLLDCKADVNAQGGDYGNALQAAAYGGHQFIVQLLLDCKADVNAQGGEYGNALQAAAYEGHQSTVQLLLDYKADVNAQSGTYGNALQAAAYRGHQSIVKLLLDCKADVNAQGGYFGNALQAAAYGGYQSIVQLLLDCKADVNAQGGTYGNALQAAAYAGYQSIVQLLLDFKADVNAQGGIYGNALQAAALRGYQSIVQLLLDYKADVNAQGGIYGNALQAAAYGGHQSTVQLLLDCKADVNAQGGIYGNALQAAAYGGYQSIVQLLLDCKADVNAQGGIYGNALQAAAYGGHQFIVQLLLDCKADVNAQGGEYGNALQAAAYEGHQSSVQLLLDYKADVNAQSGTYGNALQAAAYRGHQSIVKLLLDCKADVNAQGGDYGNALQAAAYGGHQFIVQLLLDCKADVNAQGGIYGNALQAAAYGGHQSIVELLLVAETKLHLHPNFLPIDPFQIQNISIKVQFLLDRGQEIKDFHNNVSSGNKTAIISALDNGMKTDVPGGYQIYALHTSAARGDLAIASLLIERSSIELNFKDQNGRTSLWLAAYGGYVEIVEYLLKHKADPSISDNDGKTPLMIALQEKQNLVVEVIREHQGRLIN</sequence>
<feature type="repeat" description="ANK" evidence="3">
    <location>
        <begin position="730"/>
        <end position="762"/>
    </location>
</feature>
<dbReference type="Pfam" id="PF12796">
    <property type="entry name" value="Ank_2"/>
    <property type="match status" value="6"/>
</dbReference>
<proteinExistence type="predicted"/>
<evidence type="ECO:0000313" key="6">
    <source>
        <dbReference type="EMBL" id="ATZ48861.1"/>
    </source>
</evidence>
<dbReference type="SUPFAM" id="SSF48403">
    <property type="entry name" value="Ankyrin repeat"/>
    <property type="match status" value="3"/>
</dbReference>
<dbReference type="PRINTS" id="PR01415">
    <property type="entry name" value="ANKYRIN"/>
</dbReference>
<dbReference type="PROSITE" id="PS50297">
    <property type="entry name" value="ANK_REP_REGION"/>
    <property type="match status" value="4"/>
</dbReference>
<dbReference type="RefSeq" id="XP_024548113.1">
    <property type="nucleotide sequence ID" value="XM_024692338.1"/>
</dbReference>
<feature type="repeat" description="ANK" evidence="3">
    <location>
        <begin position="598"/>
        <end position="630"/>
    </location>
</feature>
<evidence type="ECO:0000256" key="2">
    <source>
        <dbReference type="ARBA" id="ARBA00023043"/>
    </source>
</evidence>
<dbReference type="Pfam" id="PF00023">
    <property type="entry name" value="Ank"/>
    <property type="match status" value="3"/>
</dbReference>
<dbReference type="SMART" id="SM00248">
    <property type="entry name" value="ANK"/>
    <property type="match status" value="22"/>
</dbReference>
<dbReference type="VEuPathDB" id="FungiDB:Bcin04g00800"/>
<dbReference type="Proteomes" id="UP000001798">
    <property type="component" value="Chromosome 4"/>
</dbReference>
<dbReference type="EMBL" id="CP009808">
    <property type="protein sequence ID" value="ATZ48861.1"/>
    <property type="molecule type" value="Genomic_DNA"/>
</dbReference>
<feature type="repeat" description="ANK" evidence="3">
    <location>
        <begin position="700"/>
        <end position="729"/>
    </location>
</feature>
<evidence type="ECO:0000256" key="1">
    <source>
        <dbReference type="ARBA" id="ARBA00022737"/>
    </source>
</evidence>
<dbReference type="InterPro" id="IPR002110">
    <property type="entry name" value="Ankyrin_rpt"/>
</dbReference>
<evidence type="ECO:0000259" key="4">
    <source>
        <dbReference type="Pfam" id="PF22939"/>
    </source>
</evidence>
<dbReference type="InterPro" id="IPR027417">
    <property type="entry name" value="P-loop_NTPase"/>
</dbReference>
<dbReference type="PANTHER" id="PTHR24198:SF165">
    <property type="entry name" value="ANKYRIN REPEAT-CONTAINING PROTEIN-RELATED"/>
    <property type="match status" value="1"/>
</dbReference>
<feature type="repeat" description="ANK" evidence="3">
    <location>
        <begin position="1060"/>
        <end position="1092"/>
    </location>
</feature>
<feature type="domain" description="GPI inositol-deacylase winged helix" evidence="4">
    <location>
        <begin position="374"/>
        <end position="459"/>
    </location>
</feature>
<evidence type="ECO:0000313" key="7">
    <source>
        <dbReference type="Proteomes" id="UP000001798"/>
    </source>
</evidence>